<dbReference type="EMBL" id="JAWJBA010000001">
    <property type="protein sequence ID" value="MDV2683280.1"/>
    <property type="molecule type" value="Genomic_DNA"/>
</dbReference>
<evidence type="ECO:0000313" key="3">
    <source>
        <dbReference type="Proteomes" id="UP001287282"/>
    </source>
</evidence>
<dbReference type="SUPFAM" id="SSF51905">
    <property type="entry name" value="FAD/NAD(P)-binding domain"/>
    <property type="match status" value="1"/>
</dbReference>
<dbReference type="Pfam" id="PF01593">
    <property type="entry name" value="Amino_oxidase"/>
    <property type="match status" value="1"/>
</dbReference>
<dbReference type="InterPro" id="IPR002937">
    <property type="entry name" value="Amino_oxidase"/>
</dbReference>
<dbReference type="Proteomes" id="UP001287282">
    <property type="component" value="Unassembled WGS sequence"/>
</dbReference>
<organism evidence="2 3">
    <name type="scientific">Alkalihalophilus lindianensis</name>
    <dbReference type="NCBI Taxonomy" id="1630542"/>
    <lineage>
        <taxon>Bacteria</taxon>
        <taxon>Bacillati</taxon>
        <taxon>Bacillota</taxon>
        <taxon>Bacilli</taxon>
        <taxon>Bacillales</taxon>
        <taxon>Bacillaceae</taxon>
        <taxon>Alkalihalophilus</taxon>
    </lineage>
</organism>
<dbReference type="PANTHER" id="PTHR16128:SF5">
    <property type="entry name" value="FAD_NAD(P)-BINDING OXIDOREDUCTASE FAMILY PROTEIN"/>
    <property type="match status" value="1"/>
</dbReference>
<sequence length="336" mass="37390">MMQEAPVVIFGAGLAGLFAAKRLQENGISYKLVEKGRSVGGRMATRRIDNGRADHGAQFFTVRSHEMKTLIEKWSNEGLISEWTRGFHQMNSEGQVILQTDRYPRYIATNGMNALTKTLAQPEDLILNHRISSLNYQDKAWEITIYDEKNQTTTLLRAKGVISTIPVPQVLNWLRLDGIESDIKAELASIDYEPCICLMISLPGGSLVPKEGGIQGEGDIAFIGDNQQKGISTKPILTVHASGKWSEAHYEESDEDVIALLLPKVKPFIKDGKMEGIQVKRWRYAKPKTLYPDRMVATTYPSPVVFAGDCFKDGKVEGAILSGMSAGDWMSKQIRK</sequence>
<dbReference type="Gene3D" id="3.50.50.60">
    <property type="entry name" value="FAD/NAD(P)-binding domain"/>
    <property type="match status" value="1"/>
</dbReference>
<reference evidence="2 3" key="1">
    <citation type="submission" date="2023-10" db="EMBL/GenBank/DDBJ databases">
        <title>Screening of Alkalihalobacillus lindianensis BZ-TG-R113 and Its Alleviation of Salt Stress on Rapeseed Growth.</title>
        <authorList>
            <person name="Zhao B."/>
            <person name="Guo T."/>
        </authorList>
    </citation>
    <scope>NUCLEOTIDE SEQUENCE [LARGE SCALE GENOMIC DNA]</scope>
    <source>
        <strain evidence="2 3">BZ-TG-R113</strain>
    </source>
</reference>
<dbReference type="InterPro" id="IPR036188">
    <property type="entry name" value="FAD/NAD-bd_sf"/>
</dbReference>
<accession>A0ABU3X5W1</accession>
<protein>
    <submittedName>
        <fullName evidence="2">FAD-dependent oxidoreductase</fullName>
    </submittedName>
</protein>
<proteinExistence type="predicted"/>
<gene>
    <name evidence="2" type="ORF">RYX56_02720</name>
</gene>
<dbReference type="Gene3D" id="3.90.660.10">
    <property type="match status" value="1"/>
</dbReference>
<keyword evidence="3" id="KW-1185">Reference proteome</keyword>
<dbReference type="Pfam" id="PF13450">
    <property type="entry name" value="NAD_binding_8"/>
    <property type="match status" value="1"/>
</dbReference>
<feature type="domain" description="Amine oxidase" evidence="1">
    <location>
        <begin position="98"/>
        <end position="326"/>
    </location>
</feature>
<name>A0ABU3X5W1_9BACI</name>
<evidence type="ECO:0000259" key="1">
    <source>
        <dbReference type="Pfam" id="PF01593"/>
    </source>
</evidence>
<dbReference type="PANTHER" id="PTHR16128">
    <property type="entry name" value="FAD/NAD(P)-BINDING OXIDOREDUCTASE FAMILY PROTEIN"/>
    <property type="match status" value="1"/>
</dbReference>
<evidence type="ECO:0000313" key="2">
    <source>
        <dbReference type="EMBL" id="MDV2683280.1"/>
    </source>
</evidence>
<dbReference type="RefSeq" id="WP_317120598.1">
    <property type="nucleotide sequence ID" value="NZ_JAWJBA010000001.1"/>
</dbReference>
<comment type="caution">
    <text evidence="2">The sequence shown here is derived from an EMBL/GenBank/DDBJ whole genome shotgun (WGS) entry which is preliminary data.</text>
</comment>